<dbReference type="Proteomes" id="UP000276888">
    <property type="component" value="Chromosome"/>
</dbReference>
<reference evidence="5 6" key="1">
    <citation type="submission" date="2018-08" db="EMBL/GenBank/DDBJ databases">
        <title>Microbacterium lemovicicum sp. nov., a bacterium isolated from a natural uranium-rich soil.</title>
        <authorList>
            <person name="ORTET P."/>
        </authorList>
    </citation>
    <scope>NUCLEOTIDE SEQUENCE [LARGE SCALE GENOMIC DNA]</scope>
    <source>
        <strain evidence="5 6">Viu22</strain>
    </source>
</reference>
<keyword evidence="2 5" id="KW-0378">Hydrolase</keyword>
<dbReference type="EC" id="3.4.11.-" evidence="5"/>
<dbReference type="Gene3D" id="3.90.230.10">
    <property type="entry name" value="Creatinase/methionine aminopeptidase superfamily"/>
    <property type="match status" value="1"/>
</dbReference>
<accession>A0A3Q9IZM8</accession>
<comment type="similarity">
    <text evidence="3">Belongs to the peptidase M24B family.</text>
</comment>
<evidence type="ECO:0000256" key="3">
    <source>
        <dbReference type="RuleBase" id="RU000590"/>
    </source>
</evidence>
<dbReference type="OrthoDB" id="9806388at2"/>
<dbReference type="InterPro" id="IPR050659">
    <property type="entry name" value="Peptidase_M24B"/>
</dbReference>
<proteinExistence type="inferred from homology"/>
<dbReference type="Pfam" id="PF00557">
    <property type="entry name" value="Peptidase_M24"/>
    <property type="match status" value="1"/>
</dbReference>
<dbReference type="KEGG" id="mlv:CVS47_02480"/>
<dbReference type="EMBL" id="CP031423">
    <property type="protein sequence ID" value="AZS37833.1"/>
    <property type="molecule type" value="Genomic_DNA"/>
</dbReference>
<evidence type="ECO:0000259" key="4">
    <source>
        <dbReference type="Pfam" id="PF00557"/>
    </source>
</evidence>
<keyword evidence="6" id="KW-1185">Reference proteome</keyword>
<sequence length="416" mass="44959">MSADTATPLLTDPSIDAPFDFAARQERLWGKLDGAGIDVLFLPASQTDLEYFTGVARRAPSFGNIGYTNHWISGAFISPGEAPLFVLTRHFQEFDLPEGVDGEVITATESDDGAAVFRRAFDSYRARPRSIAVGSRPVNEHCAHESAAPESIAFAGRAWAETVIEMREHRPDARFTVADTLINELRRIKDPQEIALMRRSAAIVDAVMAEVTPHVVDGVTELDLAAEVDLRMRKLGSPGASFDTGVWAMGPSLGRDASVRVSVDTLHAGSGVSFDFGAITRGYCSDFGRTIHIGEPSEEYAAVYDIVMAAQEAGRAAAVVGATGGDVHRAARAVIEDAGYGDWFRHRTGHCIGLDVHELPYISEEDDTPLEAGMLFTIEPSVFWPGRVGVRVEDVFLLGDEGCASINEHPNDLVAN</sequence>
<protein>
    <submittedName>
        <fullName evidence="5">Aminopeptidase YpdF</fullName>
        <ecNumber evidence="5">3.4.11.-</ecNumber>
    </submittedName>
</protein>
<dbReference type="Gene3D" id="3.40.350.10">
    <property type="entry name" value="Creatinase/prolidase N-terminal domain"/>
    <property type="match status" value="1"/>
</dbReference>
<dbReference type="InterPro" id="IPR001131">
    <property type="entry name" value="Peptidase_M24B_aminopep-P_CS"/>
</dbReference>
<dbReference type="InterPro" id="IPR036005">
    <property type="entry name" value="Creatinase/aminopeptidase-like"/>
</dbReference>
<dbReference type="SUPFAM" id="SSF55920">
    <property type="entry name" value="Creatinase/aminopeptidase"/>
    <property type="match status" value="1"/>
</dbReference>
<dbReference type="PROSITE" id="PS00491">
    <property type="entry name" value="PROLINE_PEPTIDASE"/>
    <property type="match status" value="1"/>
</dbReference>
<dbReference type="PANTHER" id="PTHR46112">
    <property type="entry name" value="AMINOPEPTIDASE"/>
    <property type="match status" value="1"/>
</dbReference>
<evidence type="ECO:0000256" key="1">
    <source>
        <dbReference type="ARBA" id="ARBA00022723"/>
    </source>
</evidence>
<dbReference type="InterPro" id="IPR000994">
    <property type="entry name" value="Pept_M24"/>
</dbReference>
<keyword evidence="5" id="KW-0645">Protease</keyword>
<dbReference type="InterPro" id="IPR029149">
    <property type="entry name" value="Creatin/AminoP/Spt16_N"/>
</dbReference>
<dbReference type="RefSeq" id="WP_127096340.1">
    <property type="nucleotide sequence ID" value="NZ_CP031423.1"/>
</dbReference>
<feature type="domain" description="Peptidase M24" evidence="4">
    <location>
        <begin position="196"/>
        <end position="398"/>
    </location>
</feature>
<evidence type="ECO:0000313" key="6">
    <source>
        <dbReference type="Proteomes" id="UP000276888"/>
    </source>
</evidence>
<dbReference type="PANTHER" id="PTHR46112:SF3">
    <property type="entry name" value="AMINOPEPTIDASE YPDF"/>
    <property type="match status" value="1"/>
</dbReference>
<organism evidence="5 6">
    <name type="scientific">Microbacterium lemovicicum</name>
    <dbReference type="NCBI Taxonomy" id="1072463"/>
    <lineage>
        <taxon>Bacteria</taxon>
        <taxon>Bacillati</taxon>
        <taxon>Actinomycetota</taxon>
        <taxon>Actinomycetes</taxon>
        <taxon>Micrococcales</taxon>
        <taxon>Microbacteriaceae</taxon>
        <taxon>Microbacterium</taxon>
    </lineage>
</organism>
<gene>
    <name evidence="5" type="primary">ypdF</name>
    <name evidence="5" type="ORF">CVS47_02480</name>
</gene>
<evidence type="ECO:0000313" key="5">
    <source>
        <dbReference type="EMBL" id="AZS37833.1"/>
    </source>
</evidence>
<dbReference type="GO" id="GO:0046872">
    <property type="term" value="F:metal ion binding"/>
    <property type="evidence" value="ECO:0007669"/>
    <property type="project" value="UniProtKB-KW"/>
</dbReference>
<dbReference type="AlphaFoldDB" id="A0A3Q9IZM8"/>
<name>A0A3Q9IZM8_9MICO</name>
<dbReference type="GO" id="GO:0004177">
    <property type="term" value="F:aminopeptidase activity"/>
    <property type="evidence" value="ECO:0007669"/>
    <property type="project" value="UniProtKB-KW"/>
</dbReference>
<keyword evidence="5" id="KW-0031">Aminopeptidase</keyword>
<keyword evidence="1 3" id="KW-0479">Metal-binding</keyword>
<evidence type="ECO:0000256" key="2">
    <source>
        <dbReference type="ARBA" id="ARBA00022801"/>
    </source>
</evidence>